<keyword evidence="2" id="KW-1185">Reference proteome</keyword>
<protein>
    <recommendedName>
        <fullName evidence="3">Glycosyl transferase family 2</fullName>
    </recommendedName>
</protein>
<organism evidence="1 2">
    <name type="scientific">Pseudodesulfovibrio nedwellii</name>
    <dbReference type="NCBI Taxonomy" id="2973072"/>
    <lineage>
        <taxon>Bacteria</taxon>
        <taxon>Pseudomonadati</taxon>
        <taxon>Thermodesulfobacteriota</taxon>
        <taxon>Desulfovibrionia</taxon>
        <taxon>Desulfovibrionales</taxon>
        <taxon>Desulfovibrionaceae</taxon>
    </lineage>
</organism>
<evidence type="ECO:0000313" key="1">
    <source>
        <dbReference type="EMBL" id="BDQ39094.1"/>
    </source>
</evidence>
<sequence length="401" mass="45401">MSKLIKHYTDAVLAFAFKDQPSKTILQKTSEDIPAFTERTLNIFKKSRATALVLFGLGDGKHALALHAALPETTKLFVCETDMNTARTFLKSNSDWTDKNSNVNLICDTSLWAQLYLLALANVSSDTATLVLNPTMDDETKQQYQSLQRLFMQSKPHQAINSSYLSHVGVAAPDLSVGAILSPDEPDLDVYFGQFPDWVKEVVVVWDNETVPETNYPCAAPVRHFAHPLDDFASQRNRMLDECEGDWILCLDGDEMFNEEVWDLFPACMLVKRLEACYFPRMTLYPDENHSKVGYGLWPDLQLRLFKNSKDIRFERPIHERLTGIQGRTALALDAPILHYSRLRKSPEVLTAKLKRFDKAGGDTITHVLSEDYPNVERSLFAEASFIMGAIQMLMLEENPA</sequence>
<dbReference type="EMBL" id="AP026709">
    <property type="protein sequence ID" value="BDQ39094.1"/>
    <property type="molecule type" value="Genomic_DNA"/>
</dbReference>
<evidence type="ECO:0000313" key="2">
    <source>
        <dbReference type="Proteomes" id="UP001317742"/>
    </source>
</evidence>
<dbReference type="SUPFAM" id="SSF53448">
    <property type="entry name" value="Nucleotide-diphospho-sugar transferases"/>
    <property type="match status" value="1"/>
</dbReference>
<evidence type="ECO:0008006" key="3">
    <source>
        <dbReference type="Google" id="ProtNLM"/>
    </source>
</evidence>
<accession>A0ABN6S753</accession>
<dbReference type="RefSeq" id="WP_281761568.1">
    <property type="nucleotide sequence ID" value="NZ_AP026709.1"/>
</dbReference>
<name>A0ABN6S753_9BACT</name>
<dbReference type="InterPro" id="IPR029044">
    <property type="entry name" value="Nucleotide-diphossugar_trans"/>
</dbReference>
<dbReference type="Proteomes" id="UP001317742">
    <property type="component" value="Chromosome"/>
</dbReference>
<reference evidence="1 2" key="1">
    <citation type="submission" date="2022-08" db="EMBL/GenBank/DDBJ databases">
        <title>Genome Sequence of the sulphate-reducing bacterium, Pseudodesulfovibrio sp. SYK.</title>
        <authorList>
            <person name="Kondo R."/>
            <person name="Kataoka T."/>
        </authorList>
    </citation>
    <scope>NUCLEOTIDE SEQUENCE [LARGE SCALE GENOMIC DNA]</scope>
    <source>
        <strain evidence="1 2">SYK</strain>
    </source>
</reference>
<proteinExistence type="predicted"/>
<gene>
    <name evidence="1" type="ORF">SYK_34540</name>
</gene>